<protein>
    <submittedName>
        <fullName evidence="2">Uncharacterized protein</fullName>
    </submittedName>
</protein>
<evidence type="ECO:0000313" key="2">
    <source>
        <dbReference type="EMBL" id="MEZ3180794.1"/>
    </source>
</evidence>
<name>A0ABV4J1J4_9ACTN</name>
<gene>
    <name evidence="2" type="ORF">KYY02_19500</name>
</gene>
<feature type="compositionally biased region" description="Low complexity" evidence="1">
    <location>
        <begin position="61"/>
        <end position="86"/>
    </location>
</feature>
<evidence type="ECO:0000313" key="3">
    <source>
        <dbReference type="Proteomes" id="UP001567537"/>
    </source>
</evidence>
<organism evidence="2 3">
    <name type="scientific">Streptomyces pimonensis</name>
    <dbReference type="NCBI Taxonomy" id="2860288"/>
    <lineage>
        <taxon>Bacteria</taxon>
        <taxon>Bacillati</taxon>
        <taxon>Actinomycetota</taxon>
        <taxon>Actinomycetes</taxon>
        <taxon>Kitasatosporales</taxon>
        <taxon>Streptomycetaceae</taxon>
        <taxon>Streptomyces</taxon>
    </lineage>
</organism>
<evidence type="ECO:0000256" key="1">
    <source>
        <dbReference type="SAM" id="MobiDB-lite"/>
    </source>
</evidence>
<dbReference type="RefSeq" id="WP_371239700.1">
    <property type="nucleotide sequence ID" value="NZ_JAHWZY010000019.1"/>
</dbReference>
<sequence>MGCGCASKNRARSSNGTAPRVLHQVVLDGGQGRVAFQSHDVGQARAVARSYPGSIVREDSATTTAAGTTAGAETTSGAPAAPGVTA</sequence>
<proteinExistence type="predicted"/>
<comment type="caution">
    <text evidence="2">The sequence shown here is derived from an EMBL/GenBank/DDBJ whole genome shotgun (WGS) entry which is preliminary data.</text>
</comment>
<keyword evidence="3" id="KW-1185">Reference proteome</keyword>
<accession>A0ABV4J1J4</accession>
<dbReference type="Proteomes" id="UP001567537">
    <property type="component" value="Unassembled WGS sequence"/>
</dbReference>
<reference evidence="2 3" key="1">
    <citation type="journal article" date="2021" name="Res Sq">
        <title>Streptomyces Pimoensis sp. nov., Isolated From the Taklimakan Desert in Xinjiang, China.</title>
        <authorList>
            <person name="Zhang P."/>
            <person name="Luo X."/>
            <person name="Luo X."/>
            <person name="Liu Z."/>
            <person name="Xia Z."/>
            <person name="Wan C."/>
            <person name="zhang L."/>
        </authorList>
    </citation>
    <scope>NUCLEOTIDE SEQUENCE [LARGE SCALE GENOMIC DNA]</scope>
    <source>
        <strain evidence="2 3">TRM75549</strain>
    </source>
</reference>
<feature type="region of interest" description="Disordered" evidence="1">
    <location>
        <begin position="57"/>
        <end position="86"/>
    </location>
</feature>
<dbReference type="EMBL" id="JAHWZY010000019">
    <property type="protein sequence ID" value="MEZ3180794.1"/>
    <property type="molecule type" value="Genomic_DNA"/>
</dbReference>